<dbReference type="EMBL" id="LSRX01001448">
    <property type="protein sequence ID" value="OLP79777.1"/>
    <property type="molecule type" value="Genomic_DNA"/>
</dbReference>
<organism evidence="1 2">
    <name type="scientific">Symbiodinium microadriaticum</name>
    <name type="common">Dinoflagellate</name>
    <name type="synonym">Zooxanthella microadriatica</name>
    <dbReference type="NCBI Taxonomy" id="2951"/>
    <lineage>
        <taxon>Eukaryota</taxon>
        <taxon>Sar</taxon>
        <taxon>Alveolata</taxon>
        <taxon>Dinophyceae</taxon>
        <taxon>Suessiales</taxon>
        <taxon>Symbiodiniaceae</taxon>
        <taxon>Symbiodinium</taxon>
    </lineage>
</organism>
<name>A0A1Q9CAD1_SYMMI</name>
<sequence>MAPPQANDKGLRSEGILPAVGVGAAVYFTLTTVSLGTLGLVGIGAGVGYGVGSWAMDRFREKRCQKKMDQLPAELKEGLRQWQAFLASRHPGNPNPAEAEALFAEFAQFQPFYAQQVQQFVHAHGGSTAGGAAYMQGGGAPVQSVLRAARVEVAAGSPARPGRYGVLAVVHWFVYHRLVGKPNDTGPQPFPEEEGRESNEAAKGMEFGMARTPFHDMFQQRLLQDLLTS</sequence>
<dbReference type="Proteomes" id="UP000186817">
    <property type="component" value="Unassembled WGS sequence"/>
</dbReference>
<evidence type="ECO:0000313" key="1">
    <source>
        <dbReference type="EMBL" id="OLP79777.1"/>
    </source>
</evidence>
<evidence type="ECO:0000313" key="2">
    <source>
        <dbReference type="Proteomes" id="UP000186817"/>
    </source>
</evidence>
<reference evidence="1 2" key="1">
    <citation type="submission" date="2016-02" db="EMBL/GenBank/DDBJ databases">
        <title>Genome analysis of coral dinoflagellate symbionts highlights evolutionary adaptations to a symbiotic lifestyle.</title>
        <authorList>
            <person name="Aranda M."/>
            <person name="Li Y."/>
            <person name="Liew Y.J."/>
            <person name="Baumgarten S."/>
            <person name="Simakov O."/>
            <person name="Wilson M."/>
            <person name="Piel J."/>
            <person name="Ashoor H."/>
            <person name="Bougouffa S."/>
            <person name="Bajic V.B."/>
            <person name="Ryu T."/>
            <person name="Ravasi T."/>
            <person name="Bayer T."/>
            <person name="Micklem G."/>
            <person name="Kim H."/>
            <person name="Bhak J."/>
            <person name="Lajeunesse T.C."/>
            <person name="Voolstra C.R."/>
        </authorList>
    </citation>
    <scope>NUCLEOTIDE SEQUENCE [LARGE SCALE GENOMIC DNA]</scope>
    <source>
        <strain evidence="1 2">CCMP2467</strain>
    </source>
</reference>
<dbReference type="OrthoDB" id="439865at2759"/>
<protein>
    <submittedName>
        <fullName evidence="1">Uncharacterized protein</fullName>
    </submittedName>
</protein>
<proteinExistence type="predicted"/>
<accession>A0A1Q9CAD1</accession>
<dbReference type="AlphaFoldDB" id="A0A1Q9CAD1"/>
<keyword evidence="2" id="KW-1185">Reference proteome</keyword>
<gene>
    <name evidence="1" type="ORF">AK812_SmicGene39889</name>
</gene>
<comment type="caution">
    <text evidence="1">The sequence shown here is derived from an EMBL/GenBank/DDBJ whole genome shotgun (WGS) entry which is preliminary data.</text>
</comment>